<keyword evidence="5" id="KW-0539">Nucleus</keyword>
<name>A0A9W4WUJ7_9GLOM</name>
<organism evidence="8 9">
    <name type="scientific">Funneliformis geosporum</name>
    <dbReference type="NCBI Taxonomy" id="1117311"/>
    <lineage>
        <taxon>Eukaryota</taxon>
        <taxon>Fungi</taxon>
        <taxon>Fungi incertae sedis</taxon>
        <taxon>Mucoromycota</taxon>
        <taxon>Glomeromycotina</taxon>
        <taxon>Glomeromycetes</taxon>
        <taxon>Glomerales</taxon>
        <taxon>Glomeraceae</taxon>
        <taxon>Funneliformis</taxon>
    </lineage>
</organism>
<gene>
    <name evidence="8" type="ORF">FWILDA_LOCUS13368</name>
</gene>
<keyword evidence="4" id="KW-0995">Kinetochore</keyword>
<evidence type="ECO:0000313" key="9">
    <source>
        <dbReference type="Proteomes" id="UP001153678"/>
    </source>
</evidence>
<protein>
    <submittedName>
        <fullName evidence="8">8053_t:CDS:1</fullName>
    </submittedName>
</protein>
<dbReference type="GO" id="GO:0005654">
    <property type="term" value="C:nucleoplasm"/>
    <property type="evidence" value="ECO:0007669"/>
    <property type="project" value="TreeGrafter"/>
</dbReference>
<dbReference type="InterPro" id="IPR028847">
    <property type="entry name" value="CENP-W"/>
</dbReference>
<sequence>MPSLYPRATLKRIIKTHQSKALSKNVDVLIYLNCMIFLQKLAQEANTEAEASKENMIEKRHIKAALEASHICILFIYNNFQRKAFC</sequence>
<dbReference type="InterPro" id="IPR009072">
    <property type="entry name" value="Histone-fold"/>
</dbReference>
<dbReference type="OrthoDB" id="2543597at2759"/>
<evidence type="ECO:0000313" key="8">
    <source>
        <dbReference type="EMBL" id="CAI2188013.1"/>
    </source>
</evidence>
<comment type="subcellular location">
    <subcellularLocation>
        <location evidence="2">Chromosome</location>
        <location evidence="2">Centromere</location>
        <location evidence="2">Kinetochore</location>
    </subcellularLocation>
    <subcellularLocation>
        <location evidence="1">Nucleus</location>
    </subcellularLocation>
</comment>
<proteinExistence type="inferred from homology"/>
<dbReference type="GO" id="GO:0000278">
    <property type="term" value="P:mitotic cell cycle"/>
    <property type="evidence" value="ECO:0007669"/>
    <property type="project" value="InterPro"/>
</dbReference>
<dbReference type="Proteomes" id="UP001153678">
    <property type="component" value="Unassembled WGS sequence"/>
</dbReference>
<accession>A0A9W4WUJ7</accession>
<dbReference type="GO" id="GO:0046982">
    <property type="term" value="F:protein heterodimerization activity"/>
    <property type="evidence" value="ECO:0007669"/>
    <property type="project" value="InterPro"/>
</dbReference>
<evidence type="ECO:0000256" key="5">
    <source>
        <dbReference type="ARBA" id="ARBA00023242"/>
    </source>
</evidence>
<dbReference type="EMBL" id="CAMKVN010004928">
    <property type="protein sequence ID" value="CAI2188013.1"/>
    <property type="molecule type" value="Genomic_DNA"/>
</dbReference>
<dbReference type="GO" id="GO:0003677">
    <property type="term" value="F:DNA binding"/>
    <property type="evidence" value="ECO:0007669"/>
    <property type="project" value="InterPro"/>
</dbReference>
<dbReference type="Gene3D" id="1.10.20.10">
    <property type="entry name" value="Histone, subunit A"/>
    <property type="match status" value="1"/>
</dbReference>
<dbReference type="PANTHER" id="PTHR34832">
    <property type="entry name" value="CENTROMERE PROTEIN W"/>
    <property type="match status" value="1"/>
</dbReference>
<evidence type="ECO:0000256" key="7">
    <source>
        <dbReference type="ARBA" id="ARBA00038432"/>
    </source>
</evidence>
<evidence type="ECO:0000256" key="4">
    <source>
        <dbReference type="ARBA" id="ARBA00022838"/>
    </source>
</evidence>
<dbReference type="GO" id="GO:0051382">
    <property type="term" value="P:kinetochore assembly"/>
    <property type="evidence" value="ECO:0007669"/>
    <property type="project" value="InterPro"/>
</dbReference>
<evidence type="ECO:0000256" key="2">
    <source>
        <dbReference type="ARBA" id="ARBA00004629"/>
    </source>
</evidence>
<evidence type="ECO:0000256" key="3">
    <source>
        <dbReference type="ARBA" id="ARBA00022454"/>
    </source>
</evidence>
<keyword evidence="9" id="KW-1185">Reference proteome</keyword>
<dbReference type="Pfam" id="PF15510">
    <property type="entry name" value="CENP-W"/>
    <property type="match status" value="1"/>
</dbReference>
<dbReference type="InterPro" id="IPR052484">
    <property type="entry name" value="CENP-W/WIP1"/>
</dbReference>
<dbReference type="GO" id="GO:0000776">
    <property type="term" value="C:kinetochore"/>
    <property type="evidence" value="ECO:0007669"/>
    <property type="project" value="UniProtKB-KW"/>
</dbReference>
<dbReference type="PANTHER" id="PTHR34832:SF1">
    <property type="entry name" value="CENTROMERE PROTEIN W"/>
    <property type="match status" value="1"/>
</dbReference>
<dbReference type="GO" id="GO:0007059">
    <property type="term" value="P:chromosome segregation"/>
    <property type="evidence" value="ECO:0007669"/>
    <property type="project" value="TreeGrafter"/>
</dbReference>
<comment type="caution">
    <text evidence="8">The sequence shown here is derived from an EMBL/GenBank/DDBJ whole genome shotgun (WGS) entry which is preliminary data.</text>
</comment>
<evidence type="ECO:0000256" key="6">
    <source>
        <dbReference type="ARBA" id="ARBA00023328"/>
    </source>
</evidence>
<comment type="similarity">
    <text evidence="7">Belongs to the CENP-W/WIP1 family.</text>
</comment>
<keyword evidence="6" id="KW-0137">Centromere</keyword>
<dbReference type="AlphaFoldDB" id="A0A9W4WUJ7"/>
<dbReference type="SUPFAM" id="SSF47113">
    <property type="entry name" value="Histone-fold"/>
    <property type="match status" value="1"/>
</dbReference>
<dbReference type="CDD" id="cd13732">
    <property type="entry name" value="HFD_CENP-W"/>
    <property type="match status" value="1"/>
</dbReference>
<reference evidence="8" key="1">
    <citation type="submission" date="2022-08" db="EMBL/GenBank/DDBJ databases">
        <authorList>
            <person name="Kallberg Y."/>
            <person name="Tangrot J."/>
            <person name="Rosling A."/>
        </authorList>
    </citation>
    <scope>NUCLEOTIDE SEQUENCE</scope>
    <source>
        <strain evidence="8">Wild A</strain>
    </source>
</reference>
<evidence type="ECO:0000256" key="1">
    <source>
        <dbReference type="ARBA" id="ARBA00004123"/>
    </source>
</evidence>
<keyword evidence="3" id="KW-0158">Chromosome</keyword>